<sequence length="252" mass="27552">MPNRYKKNTSLRRASMMAAQPVYQEPVEDSDEITIDLHELWTMLRKHAMLLVVLTVLCGVLGGVGTKLLIPKTYSSSASIFLTPMVSDAGYVDVNSMNSNEKLINNVMTLIKQNNIMSRVAKDTGLGSSQEAADALSVTNTANTTLVTITAVTEDARLSKNIVSSTVNTFIELMKDTLNVRNIEIVDQPKLSFVPVGPHVKRNALIGAVLGFGLGCLYVVLQVVMDKRLKNKEEAEKYLGIPVLCQLPDLDA</sequence>
<evidence type="ECO:0000313" key="2">
    <source>
        <dbReference type="Proteomes" id="UP000308836"/>
    </source>
</evidence>
<protein>
    <submittedName>
        <fullName evidence="1">Capsular biosynthesis protein</fullName>
    </submittedName>
</protein>
<evidence type="ECO:0000313" key="1">
    <source>
        <dbReference type="EMBL" id="TGY65609.1"/>
    </source>
</evidence>
<reference evidence="1" key="1">
    <citation type="submission" date="2019-04" db="EMBL/GenBank/DDBJ databases">
        <title>Microbes associate with the intestines of laboratory mice.</title>
        <authorList>
            <person name="Navarre W."/>
            <person name="Wong E."/>
            <person name="Huang K."/>
            <person name="Tropini C."/>
            <person name="Ng K."/>
            <person name="Yu B."/>
        </authorList>
    </citation>
    <scope>NUCLEOTIDE SEQUENCE</scope>
    <source>
        <strain evidence="1">NM09_H32</strain>
    </source>
</reference>
<dbReference type="EMBL" id="SRYG01000015">
    <property type="protein sequence ID" value="TGY65609.1"/>
    <property type="molecule type" value="Genomic_DNA"/>
</dbReference>
<keyword evidence="2" id="KW-1185">Reference proteome</keyword>
<comment type="caution">
    <text evidence="1">The sequence shown here is derived from an EMBL/GenBank/DDBJ whole genome shotgun (WGS) entry which is preliminary data.</text>
</comment>
<name>A0AC61R6S9_9FIRM</name>
<gene>
    <name evidence="1" type="ORF">E5336_07915</name>
</gene>
<accession>A0AC61R6S9</accession>
<proteinExistence type="predicted"/>
<dbReference type="Proteomes" id="UP000308836">
    <property type="component" value="Unassembled WGS sequence"/>
</dbReference>
<organism evidence="1 2">
    <name type="scientific">Dubosiella muris</name>
    <dbReference type="NCBI Taxonomy" id="3038133"/>
    <lineage>
        <taxon>Bacteria</taxon>
        <taxon>Bacillati</taxon>
        <taxon>Bacillota</taxon>
        <taxon>Erysipelotrichia</taxon>
        <taxon>Erysipelotrichales</taxon>
        <taxon>Erysipelotrichaceae</taxon>
        <taxon>Dubosiella</taxon>
    </lineage>
</organism>